<feature type="transmembrane region" description="Helical" evidence="2">
    <location>
        <begin position="264"/>
        <end position="283"/>
    </location>
</feature>
<reference evidence="4" key="1">
    <citation type="submission" date="2022-11" db="UniProtKB">
        <authorList>
            <consortium name="WormBaseParasite"/>
        </authorList>
    </citation>
    <scope>IDENTIFICATION</scope>
</reference>
<proteinExistence type="predicted"/>
<organism evidence="3 4">
    <name type="scientific">Globodera rostochiensis</name>
    <name type="common">Golden nematode worm</name>
    <name type="synonym">Heterodera rostochiensis</name>
    <dbReference type="NCBI Taxonomy" id="31243"/>
    <lineage>
        <taxon>Eukaryota</taxon>
        <taxon>Metazoa</taxon>
        <taxon>Ecdysozoa</taxon>
        <taxon>Nematoda</taxon>
        <taxon>Chromadorea</taxon>
        <taxon>Rhabditida</taxon>
        <taxon>Tylenchina</taxon>
        <taxon>Tylenchomorpha</taxon>
        <taxon>Tylenchoidea</taxon>
        <taxon>Heteroderidae</taxon>
        <taxon>Heteroderinae</taxon>
        <taxon>Globodera</taxon>
    </lineage>
</organism>
<evidence type="ECO:0000256" key="2">
    <source>
        <dbReference type="SAM" id="Phobius"/>
    </source>
</evidence>
<accession>A0A914I9Y1</accession>
<evidence type="ECO:0000313" key="4">
    <source>
        <dbReference type="WBParaSite" id="Gr19_v10_g8255.t1"/>
    </source>
</evidence>
<dbReference type="Proteomes" id="UP000887572">
    <property type="component" value="Unplaced"/>
</dbReference>
<keyword evidence="2" id="KW-1133">Transmembrane helix</keyword>
<sequence length="339" mass="36641">MNTLTKGTAPRIDGIGTQIPQIPFIEIKVTDTAAAAAAEAAAFKGQKATAPEGSAFGSKGNKERPKNDKKHRRSKSGGFLATNARDGGGVHWDNLPSQFLRTGPLAKEFAEEKRCKKSHNVVRPIIASADVVALKRRDKNGGTAVALTDSRPWPPQMWPTGEGDAVNRNDAIQPSPPAKSQKNLTKVKRSYSVHRHDSLMTEEMPVFTESDRRLRKSVPSSPQTILALAGLFVCGLILMISGLIVLCTTWKSARTLKNGWHYQVAGFLMLFLGFTGVGICAILQRKNIAKLAEDTSKDLFNVAANAAASEAKRASEERALAGGSRKLNRMLSQVPSTMI</sequence>
<dbReference type="AlphaFoldDB" id="A0A914I9Y1"/>
<keyword evidence="2" id="KW-0472">Membrane</keyword>
<feature type="region of interest" description="Disordered" evidence="1">
    <location>
        <begin position="43"/>
        <end position="85"/>
    </location>
</feature>
<evidence type="ECO:0000313" key="3">
    <source>
        <dbReference type="Proteomes" id="UP000887572"/>
    </source>
</evidence>
<protein>
    <submittedName>
        <fullName evidence="4">Transmembrane protein</fullName>
    </submittedName>
</protein>
<keyword evidence="3" id="KW-1185">Reference proteome</keyword>
<keyword evidence="2" id="KW-0812">Transmembrane</keyword>
<name>A0A914I9Y1_GLORO</name>
<feature type="transmembrane region" description="Helical" evidence="2">
    <location>
        <begin position="225"/>
        <end position="244"/>
    </location>
</feature>
<evidence type="ECO:0000256" key="1">
    <source>
        <dbReference type="SAM" id="MobiDB-lite"/>
    </source>
</evidence>
<dbReference type="WBParaSite" id="Gr19_v10_g8255.t1">
    <property type="protein sequence ID" value="Gr19_v10_g8255.t1"/>
    <property type="gene ID" value="Gr19_v10_g8255"/>
</dbReference>